<accession>A0A4Y6UB15</accession>
<dbReference type="AlphaFoldDB" id="A0A4Y6UB15"/>
<dbReference type="Proteomes" id="UP000318709">
    <property type="component" value="Chromosome"/>
</dbReference>
<evidence type="ECO:0000313" key="1">
    <source>
        <dbReference type="EMBL" id="QDH13768.1"/>
    </source>
</evidence>
<reference evidence="1 2" key="1">
    <citation type="submission" date="2019-03" db="EMBL/GenBank/DDBJ databases">
        <title>The complete genome sequence of Swingsia_sp. F3b2 LMG30590(T).</title>
        <authorList>
            <person name="Chua K.-O."/>
            <person name="Chan K.-G."/>
            <person name="See-Too W.-S."/>
        </authorList>
    </citation>
    <scope>NUCLEOTIDE SEQUENCE [LARGE SCALE GENOMIC DNA]</scope>
    <source>
        <strain evidence="1 2">F3b2</strain>
    </source>
</reference>
<keyword evidence="2" id="KW-1185">Reference proteome</keyword>
<protein>
    <submittedName>
        <fullName evidence="1">Uncharacterized protein</fullName>
    </submittedName>
</protein>
<dbReference type="EMBL" id="CP038231">
    <property type="protein sequence ID" value="QDH13768.1"/>
    <property type="molecule type" value="Genomic_DNA"/>
</dbReference>
<sequence>MSTHDASNDTIDTLPPEKLPQAVKFVVWDGPQLERETVRKLRARLLARQDADHAELQRAVRMCESFLEGQSRPE</sequence>
<gene>
    <name evidence="1" type="ORF">E3E12_05725</name>
</gene>
<dbReference type="KEGG" id="swf:E3E12_05725"/>
<name>A0A4Y6UB15_9PROT</name>
<dbReference type="RefSeq" id="WP_141443476.1">
    <property type="nucleotide sequence ID" value="NZ_CP038231.1"/>
</dbReference>
<evidence type="ECO:0000313" key="2">
    <source>
        <dbReference type="Proteomes" id="UP000318709"/>
    </source>
</evidence>
<proteinExistence type="predicted"/>
<organism evidence="1 2">
    <name type="scientific">Formicincola oecophyllae</name>
    <dbReference type="NCBI Taxonomy" id="2558361"/>
    <lineage>
        <taxon>Bacteria</taxon>
        <taxon>Pseudomonadati</taxon>
        <taxon>Pseudomonadota</taxon>
        <taxon>Alphaproteobacteria</taxon>
        <taxon>Acetobacterales</taxon>
        <taxon>Acetobacteraceae</taxon>
        <taxon>Formicincola</taxon>
    </lineage>
</organism>